<proteinExistence type="predicted"/>
<dbReference type="EMBL" id="CAUYUJ010011002">
    <property type="protein sequence ID" value="CAK0830730.1"/>
    <property type="molecule type" value="Genomic_DNA"/>
</dbReference>
<name>A0ABN9SF88_9DINO</name>
<feature type="chain" id="PRO_5046570122" description="Glycosyl transferase family 1 domain-containing protein" evidence="1">
    <location>
        <begin position="21"/>
        <end position="469"/>
    </location>
</feature>
<evidence type="ECO:0000313" key="2">
    <source>
        <dbReference type="EMBL" id="CAK0830730.1"/>
    </source>
</evidence>
<accession>A0ABN9SF88</accession>
<evidence type="ECO:0000256" key="1">
    <source>
        <dbReference type="SAM" id="SignalP"/>
    </source>
</evidence>
<gene>
    <name evidence="2" type="ORF">PCOR1329_LOCUS29293</name>
</gene>
<protein>
    <recommendedName>
        <fullName evidence="4">Glycosyl transferase family 1 domain-containing protein</fullName>
    </recommendedName>
</protein>
<evidence type="ECO:0000313" key="3">
    <source>
        <dbReference type="Proteomes" id="UP001189429"/>
    </source>
</evidence>
<dbReference type="Proteomes" id="UP001189429">
    <property type="component" value="Unassembled WGS sequence"/>
</dbReference>
<sequence length="469" mass="51939">MFRVPFPVITSFTICATCRAVQIPDNTGTGLVLSTQEDRAPTGATHQEVAPPVNDRWRWPNKTSKFALVISATGMDSHYGSGVRQMAFAMDLKSCDFGVDTLTEKPQDTVDWNSVPAMGLIAGSTNFNVGVGGDRSGFTASRVKYLMHRYDRIYLFGWAWETEYAHTLETALEALESDPSLHGRVTLVLDDNPYHRCYAEHKLEYCRERAPAMLRRWLGVSSRAMSISTRDAIELNRLKASEDILGPSFESWPLNLQQVESLFNRGNVSKTVDAESKMYLTMVGNDHAENRRFVSELVTGGHLERICALQRDGAGGLKVCFVGSISRYIQETYPSEVSHLRRKCLRLKYEISTQQLEEKILPITAAILNPFLEPVNSGISVKTFEAVAMGIPIVTSMAGFRGLEDCGARLDQAGLLATNTAAGYVDVIRNKLLNPEASLAFAAMQREIMRTCVAEQSRELGSTLCSKTA</sequence>
<keyword evidence="3" id="KW-1185">Reference proteome</keyword>
<comment type="caution">
    <text evidence="2">The sequence shown here is derived from an EMBL/GenBank/DDBJ whole genome shotgun (WGS) entry which is preliminary data.</text>
</comment>
<feature type="signal peptide" evidence="1">
    <location>
        <begin position="1"/>
        <end position="20"/>
    </location>
</feature>
<reference evidence="2" key="1">
    <citation type="submission" date="2023-10" db="EMBL/GenBank/DDBJ databases">
        <authorList>
            <person name="Chen Y."/>
            <person name="Shah S."/>
            <person name="Dougan E. K."/>
            <person name="Thang M."/>
            <person name="Chan C."/>
        </authorList>
    </citation>
    <scope>NUCLEOTIDE SEQUENCE [LARGE SCALE GENOMIC DNA]</scope>
</reference>
<organism evidence="2 3">
    <name type="scientific">Prorocentrum cordatum</name>
    <dbReference type="NCBI Taxonomy" id="2364126"/>
    <lineage>
        <taxon>Eukaryota</taxon>
        <taxon>Sar</taxon>
        <taxon>Alveolata</taxon>
        <taxon>Dinophyceae</taxon>
        <taxon>Prorocentrales</taxon>
        <taxon>Prorocentraceae</taxon>
        <taxon>Prorocentrum</taxon>
    </lineage>
</organism>
<evidence type="ECO:0008006" key="4">
    <source>
        <dbReference type="Google" id="ProtNLM"/>
    </source>
</evidence>
<keyword evidence="1" id="KW-0732">Signal</keyword>